<gene>
    <name evidence="2" type="ORF">HannXRQ_Chr10g0308781</name>
</gene>
<name>A0A251TMP2_HELAN</name>
<organism evidence="2 3">
    <name type="scientific">Helianthus annuus</name>
    <name type="common">Common sunflower</name>
    <dbReference type="NCBI Taxonomy" id="4232"/>
    <lineage>
        <taxon>Eukaryota</taxon>
        <taxon>Viridiplantae</taxon>
        <taxon>Streptophyta</taxon>
        <taxon>Embryophyta</taxon>
        <taxon>Tracheophyta</taxon>
        <taxon>Spermatophyta</taxon>
        <taxon>Magnoliopsida</taxon>
        <taxon>eudicotyledons</taxon>
        <taxon>Gunneridae</taxon>
        <taxon>Pentapetalae</taxon>
        <taxon>asterids</taxon>
        <taxon>campanulids</taxon>
        <taxon>Asterales</taxon>
        <taxon>Asteraceae</taxon>
        <taxon>Asteroideae</taxon>
        <taxon>Heliantheae alliance</taxon>
        <taxon>Heliantheae</taxon>
        <taxon>Helianthus</taxon>
    </lineage>
</organism>
<reference evidence="3" key="1">
    <citation type="journal article" date="2017" name="Nature">
        <title>The sunflower genome provides insights into oil metabolism, flowering and Asterid evolution.</title>
        <authorList>
            <person name="Badouin H."/>
            <person name="Gouzy J."/>
            <person name="Grassa C.J."/>
            <person name="Murat F."/>
            <person name="Staton S.E."/>
            <person name="Cottret L."/>
            <person name="Lelandais-Briere C."/>
            <person name="Owens G.L."/>
            <person name="Carrere S."/>
            <person name="Mayjonade B."/>
            <person name="Legrand L."/>
            <person name="Gill N."/>
            <person name="Kane N.C."/>
            <person name="Bowers J.E."/>
            <person name="Hubner S."/>
            <person name="Bellec A."/>
            <person name="Berard A."/>
            <person name="Berges H."/>
            <person name="Blanchet N."/>
            <person name="Boniface M.C."/>
            <person name="Brunel D."/>
            <person name="Catrice O."/>
            <person name="Chaidir N."/>
            <person name="Claudel C."/>
            <person name="Donnadieu C."/>
            <person name="Faraut T."/>
            <person name="Fievet G."/>
            <person name="Helmstetter N."/>
            <person name="King M."/>
            <person name="Knapp S.J."/>
            <person name="Lai Z."/>
            <person name="Le Paslier M.C."/>
            <person name="Lippi Y."/>
            <person name="Lorenzon L."/>
            <person name="Mandel J.R."/>
            <person name="Marage G."/>
            <person name="Marchand G."/>
            <person name="Marquand E."/>
            <person name="Bret-Mestries E."/>
            <person name="Morien E."/>
            <person name="Nambeesan S."/>
            <person name="Nguyen T."/>
            <person name="Pegot-Espagnet P."/>
            <person name="Pouilly N."/>
            <person name="Raftis F."/>
            <person name="Sallet E."/>
            <person name="Schiex T."/>
            <person name="Thomas J."/>
            <person name="Vandecasteele C."/>
            <person name="Vares D."/>
            <person name="Vear F."/>
            <person name="Vautrin S."/>
            <person name="Crespi M."/>
            <person name="Mangin B."/>
            <person name="Burke J.M."/>
            <person name="Salse J."/>
            <person name="Munos S."/>
            <person name="Vincourt P."/>
            <person name="Rieseberg L.H."/>
            <person name="Langlade N.B."/>
        </authorList>
    </citation>
    <scope>NUCLEOTIDE SEQUENCE [LARGE SCALE GENOMIC DNA]</scope>
    <source>
        <strain evidence="3">cv. SF193</strain>
    </source>
</reference>
<keyword evidence="3" id="KW-1185">Reference proteome</keyword>
<feature type="compositionally biased region" description="Low complexity" evidence="1">
    <location>
        <begin position="96"/>
        <end position="105"/>
    </location>
</feature>
<sequence>MEAQIGLLSSRNRWGCGFGTLVTLQLPDTQSFFFLLEPVTVIVLNPNTQQFPLIYTTPSISKHHLHFAGHPPSSSTSRRHHSHDPSPSPVTHHRTQSSSDTSSAAHSHHHRQVAGLNHHPSSSQSSGIEPQSWGRRIASGVLICVISDIDLSALHDCFIYHICSRAPLLPISTVIHCLTNCFSS</sequence>
<proteinExistence type="predicted"/>
<evidence type="ECO:0000313" key="3">
    <source>
        <dbReference type="Proteomes" id="UP000215914"/>
    </source>
</evidence>
<feature type="region of interest" description="Disordered" evidence="1">
    <location>
        <begin position="65"/>
        <end position="130"/>
    </location>
</feature>
<evidence type="ECO:0000313" key="2">
    <source>
        <dbReference type="EMBL" id="OTG12360.1"/>
    </source>
</evidence>
<evidence type="ECO:0000256" key="1">
    <source>
        <dbReference type="SAM" id="MobiDB-lite"/>
    </source>
</evidence>
<dbReference type="Proteomes" id="UP000215914">
    <property type="component" value="Chromosome 10"/>
</dbReference>
<dbReference type="InParanoid" id="A0A251TMP2"/>
<accession>A0A251TMP2</accession>
<dbReference type="EMBL" id="CM007899">
    <property type="protein sequence ID" value="OTG12360.1"/>
    <property type="molecule type" value="Genomic_DNA"/>
</dbReference>
<dbReference type="AlphaFoldDB" id="A0A251TMP2"/>
<protein>
    <submittedName>
        <fullName evidence="2">Uncharacterized protein</fullName>
    </submittedName>
</protein>